<reference evidence="3" key="1">
    <citation type="journal article" date="2021" name="PeerJ">
        <title>Extensive microbial diversity within the chicken gut microbiome revealed by metagenomics and culture.</title>
        <authorList>
            <person name="Gilroy R."/>
            <person name="Ravi A."/>
            <person name="Getino M."/>
            <person name="Pursley I."/>
            <person name="Horton D.L."/>
            <person name="Alikhan N.F."/>
            <person name="Baker D."/>
            <person name="Gharbi K."/>
            <person name="Hall N."/>
            <person name="Watson M."/>
            <person name="Adriaenssens E.M."/>
            <person name="Foster-Nyarko E."/>
            <person name="Jarju S."/>
            <person name="Secka A."/>
            <person name="Antonio M."/>
            <person name="Oren A."/>
            <person name="Chaudhuri R.R."/>
            <person name="La Ragione R."/>
            <person name="Hildebrand F."/>
            <person name="Pallen M.J."/>
        </authorList>
    </citation>
    <scope>NUCLEOTIDE SEQUENCE</scope>
    <source>
        <strain evidence="3">687</strain>
    </source>
</reference>
<dbReference type="PANTHER" id="PTHR30203:SF32">
    <property type="entry name" value="CATION EFFLUX SYSTEM PROTEIN CUSC"/>
    <property type="match status" value="1"/>
</dbReference>
<dbReference type="GO" id="GO:0015562">
    <property type="term" value="F:efflux transmembrane transporter activity"/>
    <property type="evidence" value="ECO:0007669"/>
    <property type="project" value="InterPro"/>
</dbReference>
<keyword evidence="2" id="KW-0472">Membrane</keyword>
<comment type="subcellular location">
    <subcellularLocation>
        <location evidence="2">Cell outer membrane</location>
        <topology evidence="2">Lipid-anchor</topology>
    </subcellularLocation>
</comment>
<dbReference type="Gene3D" id="2.20.200.10">
    <property type="entry name" value="Outer membrane efflux proteins (OEP)"/>
    <property type="match status" value="1"/>
</dbReference>
<keyword evidence="2" id="KW-1134">Transmembrane beta strand</keyword>
<dbReference type="PANTHER" id="PTHR30203">
    <property type="entry name" value="OUTER MEMBRANE CATION EFFLUX PROTEIN"/>
    <property type="match status" value="1"/>
</dbReference>
<keyword evidence="2" id="KW-0564">Palmitate</keyword>
<dbReference type="Gene3D" id="1.20.1600.10">
    <property type="entry name" value="Outer membrane efflux proteins (OEP)"/>
    <property type="match status" value="1"/>
</dbReference>
<evidence type="ECO:0000313" key="4">
    <source>
        <dbReference type="Proteomes" id="UP000824150"/>
    </source>
</evidence>
<reference evidence="3" key="2">
    <citation type="submission" date="2021-04" db="EMBL/GenBank/DDBJ databases">
        <authorList>
            <person name="Gilroy R."/>
        </authorList>
    </citation>
    <scope>NUCLEOTIDE SEQUENCE</scope>
    <source>
        <strain evidence="3">687</strain>
    </source>
</reference>
<dbReference type="Pfam" id="PF02321">
    <property type="entry name" value="OEP"/>
    <property type="match status" value="2"/>
</dbReference>
<dbReference type="NCBIfam" id="TIGR01845">
    <property type="entry name" value="outer_NodT"/>
    <property type="match status" value="1"/>
</dbReference>
<keyword evidence="2" id="KW-0449">Lipoprotein</keyword>
<dbReference type="EMBL" id="JAHLFG010000067">
    <property type="protein sequence ID" value="MBU3827089.1"/>
    <property type="molecule type" value="Genomic_DNA"/>
</dbReference>
<evidence type="ECO:0000313" key="3">
    <source>
        <dbReference type="EMBL" id="MBU3827089.1"/>
    </source>
</evidence>
<name>A0A9E2NU63_9GAMM</name>
<sequence length="477" mass="51818">MSSSLISWKRTVISVSLSCCLLLSGCSLMLTDYERPALPQADSFAHAQNFLGPQIGEQYWQLFNDAKLDALIDKALTVNYDLNDAYLNVLAARAQLGLTATNAHPSLNSSISGNVTKDLSSGNAHQESTSSTLGLSYEADLFGRLAAARRSAAENFQASAYDYWAMRLSIVEAVGSAYWQYAYAKEALALGEQDLKASERRLSLVQALYQAGAADGLDYDTARVNHLGVVDSLEQRRQQMYAAHNALCILLNVPPQTNLDIATLDSAQQPQFSLVLPAQLLSRRPDLQAAEARLRAALAGSDEARLNFYPQFNLTASLTAGDGAALARLLSDPIGALGAAITFPFLNYNELSYAEDAALVELDRAKLSFVNTYLTALQETADAIDNVNYYAQAVTTMAQRAALAQMNYQRYEARYRAGACPLTDLLDASDTARMATLSLLEVKRGHLQALLTLMTAIGGDNQEAHTQSLMQEVLTQN</sequence>
<comment type="similarity">
    <text evidence="1 2">Belongs to the outer membrane factor (OMF) (TC 1.B.17) family.</text>
</comment>
<keyword evidence="2" id="KW-0812">Transmembrane</keyword>
<organism evidence="3 4">
    <name type="scientific">Candidatus Anaerobiospirillum merdipullorum</name>
    <dbReference type="NCBI Taxonomy" id="2838450"/>
    <lineage>
        <taxon>Bacteria</taxon>
        <taxon>Pseudomonadati</taxon>
        <taxon>Pseudomonadota</taxon>
        <taxon>Gammaproteobacteria</taxon>
        <taxon>Aeromonadales</taxon>
        <taxon>Succinivibrionaceae</taxon>
        <taxon>Anaerobiospirillum</taxon>
    </lineage>
</organism>
<gene>
    <name evidence="3" type="ORF">IAA31_06325</name>
</gene>
<evidence type="ECO:0000256" key="1">
    <source>
        <dbReference type="ARBA" id="ARBA00007613"/>
    </source>
</evidence>
<dbReference type="InterPro" id="IPR003423">
    <property type="entry name" value="OMP_efflux"/>
</dbReference>
<comment type="caution">
    <text evidence="3">The sequence shown here is derived from an EMBL/GenBank/DDBJ whole genome shotgun (WGS) entry which is preliminary data.</text>
</comment>
<dbReference type="SUPFAM" id="SSF56954">
    <property type="entry name" value="Outer membrane efflux proteins (OEP)"/>
    <property type="match status" value="1"/>
</dbReference>
<dbReference type="Proteomes" id="UP000824150">
    <property type="component" value="Unassembled WGS sequence"/>
</dbReference>
<proteinExistence type="inferred from homology"/>
<dbReference type="AlphaFoldDB" id="A0A9E2NU63"/>
<dbReference type="GO" id="GO:0009279">
    <property type="term" value="C:cell outer membrane"/>
    <property type="evidence" value="ECO:0007669"/>
    <property type="project" value="UniProtKB-SubCell"/>
</dbReference>
<protein>
    <submittedName>
        <fullName evidence="3">Efflux transporter outer membrane subunit</fullName>
    </submittedName>
</protein>
<dbReference type="InterPro" id="IPR010131">
    <property type="entry name" value="MdtP/NodT-like"/>
</dbReference>
<evidence type="ECO:0000256" key="2">
    <source>
        <dbReference type="RuleBase" id="RU362097"/>
    </source>
</evidence>
<accession>A0A9E2NU63</accession>